<name>A0A0S2HUR7_9BACT</name>
<keyword evidence="3" id="KW-1185">Reference proteome</keyword>
<proteinExistence type="predicted"/>
<dbReference type="Proteomes" id="UP000064893">
    <property type="component" value="Chromosome"/>
</dbReference>
<accession>A0A0S2HUR7</accession>
<evidence type="ECO:0000256" key="1">
    <source>
        <dbReference type="SAM" id="SignalP"/>
    </source>
</evidence>
<dbReference type="AlphaFoldDB" id="A0A0S2HUR7"/>
<sequence precursor="true">MKYFLSFLLMLSLNLAFGQSEKILKQIDQIEKITQKIDKNLSNYELRGFGGYDEETLRYDSTYYYFYDNELVLIKLLNYGQSGLGKSRSEKYFYYIDSICVKYMYYHQDMQFSKGYRDENMAFANEKITYVDTLGNCLRNASRSVTSTIGTFKEDLKNKKFYYSYGWDCGLPQDEKYLKQIDKAEVIRPQKKE</sequence>
<evidence type="ECO:0000313" key="3">
    <source>
        <dbReference type="Proteomes" id="UP000064893"/>
    </source>
</evidence>
<protein>
    <submittedName>
        <fullName evidence="2">Uncharacterized protein</fullName>
    </submittedName>
</protein>
<organism evidence="2 3">
    <name type="scientific">Salinivirga cyanobacteriivorans</name>
    <dbReference type="NCBI Taxonomy" id="1307839"/>
    <lineage>
        <taxon>Bacteria</taxon>
        <taxon>Pseudomonadati</taxon>
        <taxon>Bacteroidota</taxon>
        <taxon>Bacteroidia</taxon>
        <taxon>Bacteroidales</taxon>
        <taxon>Salinivirgaceae</taxon>
        <taxon>Salinivirga</taxon>
    </lineage>
</organism>
<dbReference type="RefSeq" id="WP_057951422.1">
    <property type="nucleotide sequence ID" value="NZ_CP013118.1"/>
</dbReference>
<dbReference type="EMBL" id="CP013118">
    <property type="protein sequence ID" value="ALO13793.1"/>
    <property type="molecule type" value="Genomic_DNA"/>
</dbReference>
<evidence type="ECO:0000313" key="2">
    <source>
        <dbReference type="EMBL" id="ALO13793.1"/>
    </source>
</evidence>
<feature type="chain" id="PRO_5006599227" evidence="1">
    <location>
        <begin position="19"/>
        <end position="193"/>
    </location>
</feature>
<feature type="signal peptide" evidence="1">
    <location>
        <begin position="1"/>
        <end position="18"/>
    </location>
</feature>
<dbReference type="KEGG" id="blq:L21SP5_00111"/>
<keyword evidence="1" id="KW-0732">Signal</keyword>
<gene>
    <name evidence="2" type="ORF">L21SP5_00111</name>
</gene>
<reference evidence="2 3" key="1">
    <citation type="submission" date="2015-11" db="EMBL/GenBank/DDBJ databases">
        <title>Description and complete genome sequence of a novel strain predominating in hypersaline microbial mats and representing a new family of the Bacteriodetes phylum.</title>
        <authorList>
            <person name="Spring S."/>
            <person name="Bunk B."/>
            <person name="Sproer C."/>
            <person name="Klenk H.-P."/>
        </authorList>
    </citation>
    <scope>NUCLEOTIDE SEQUENCE [LARGE SCALE GENOMIC DNA]</scope>
    <source>
        <strain evidence="2 3">L21-Spi-D4</strain>
    </source>
</reference>